<reference evidence="2" key="1">
    <citation type="journal article" date="2009" name="PLoS ONE">
        <title>Methylobacterium genome sequences: a reference blueprint to investigate microbial metabolism of C1 compounds from natural and industrial sources.</title>
        <authorList>
            <person name="Vuilleumier S."/>
            <person name="Chistoserdova L."/>
            <person name="Lee M.-C."/>
            <person name="Bringel F."/>
            <person name="Lajus A."/>
            <person name="Zhou Y."/>
            <person name="Gourion B."/>
            <person name="Barbe V."/>
            <person name="Chang J."/>
            <person name="Cruveiller S."/>
            <person name="Dossat C."/>
            <person name="Gillett W."/>
            <person name="Gruffaz C."/>
            <person name="Haugen E."/>
            <person name="Hourcade E."/>
            <person name="Levy R."/>
            <person name="Mangenot S."/>
            <person name="Muller E."/>
            <person name="Nadalig T."/>
            <person name="Pagni M."/>
            <person name="Penny C."/>
            <person name="Peyraud R."/>
            <person name="Robinson D.G."/>
            <person name="Roche D."/>
            <person name="Rouy Z."/>
            <person name="Saenampechek C."/>
            <person name="Salvignol G."/>
            <person name="Vallenet D."/>
            <person name="Wu Z."/>
            <person name="Marx C.J."/>
            <person name="Vorholt J.A."/>
            <person name="Olson M.V."/>
            <person name="Kaul R."/>
            <person name="Weissenbach J."/>
            <person name="Medigue C."/>
            <person name="Lidstrom M.E."/>
        </authorList>
    </citation>
    <scope>NUCLEOTIDE SEQUENCE [LARGE SCALE GENOMIC DNA]</scope>
    <source>
        <strain evidence="2">DSM 6343 / CIP 106787 / DM4</strain>
    </source>
</reference>
<sequence length="83" mass="8863">MKDGQVAPQRQTVDAMPATHMAEHVRGGVVAVLLQLMGQPGQLMGQAFFLENLRDCRVHNLPARVGHASSSACEDALRSGISP</sequence>
<protein>
    <submittedName>
        <fullName evidence="1">Uncharacterized protein</fullName>
    </submittedName>
</protein>
<dbReference type="AlphaFoldDB" id="C7C7Y6"/>
<dbReference type="KEGG" id="mdi:METDI0248"/>
<organism evidence="1 2">
    <name type="scientific">Methylorubrum extorquens (strain DSM 6343 / CIP 106787 / DM4)</name>
    <name type="common">Methylobacterium extorquens</name>
    <dbReference type="NCBI Taxonomy" id="661410"/>
    <lineage>
        <taxon>Bacteria</taxon>
        <taxon>Pseudomonadati</taxon>
        <taxon>Pseudomonadota</taxon>
        <taxon>Alphaproteobacteria</taxon>
        <taxon>Hyphomicrobiales</taxon>
        <taxon>Methylobacteriaceae</taxon>
        <taxon>Methylorubrum</taxon>
    </lineage>
</organism>
<dbReference type="Proteomes" id="UP000008070">
    <property type="component" value="Chromosome"/>
</dbReference>
<gene>
    <name evidence="1" type="ORF">METD_I0248</name>
</gene>
<evidence type="ECO:0000313" key="2">
    <source>
        <dbReference type="Proteomes" id="UP000008070"/>
    </source>
</evidence>
<name>C7C7Y6_METED</name>
<evidence type="ECO:0000313" key="1">
    <source>
        <dbReference type="EMBL" id="CAX21915.1"/>
    </source>
</evidence>
<dbReference type="HOGENOM" id="CLU_2538676_0_0_5"/>
<accession>C7C7Y6</accession>
<dbReference type="EMBL" id="FP103042">
    <property type="protein sequence ID" value="CAX21915.1"/>
    <property type="molecule type" value="Genomic_DNA"/>
</dbReference>
<proteinExistence type="predicted"/>